<feature type="region of interest" description="Disordered" evidence="10">
    <location>
        <begin position="672"/>
        <end position="691"/>
    </location>
</feature>
<evidence type="ECO:0000259" key="11">
    <source>
        <dbReference type="PROSITE" id="PS50181"/>
    </source>
</evidence>
<dbReference type="InterPro" id="IPR036047">
    <property type="entry name" value="F-box-like_dom_sf"/>
</dbReference>
<gene>
    <name evidence="12" type="ORF">B0H67DRAFT_601872</name>
</gene>
<dbReference type="InterPro" id="IPR001017">
    <property type="entry name" value="DH_E1"/>
</dbReference>
<feature type="compositionally biased region" description="Low complexity" evidence="10">
    <location>
        <begin position="74"/>
        <end position="86"/>
    </location>
</feature>
<evidence type="ECO:0000256" key="10">
    <source>
        <dbReference type="SAM" id="MobiDB-lite"/>
    </source>
</evidence>
<evidence type="ECO:0000256" key="8">
    <source>
        <dbReference type="PROSITE-ProRule" id="PRU00221"/>
    </source>
</evidence>
<dbReference type="Gene3D" id="3.40.50.970">
    <property type="match status" value="1"/>
</dbReference>
<organism evidence="12 13">
    <name type="scientific">Lasiosphaeris hirsuta</name>
    <dbReference type="NCBI Taxonomy" id="260670"/>
    <lineage>
        <taxon>Eukaryota</taxon>
        <taxon>Fungi</taxon>
        <taxon>Dikarya</taxon>
        <taxon>Ascomycota</taxon>
        <taxon>Pezizomycotina</taxon>
        <taxon>Sordariomycetes</taxon>
        <taxon>Sordariomycetidae</taxon>
        <taxon>Sordariales</taxon>
        <taxon>Lasiosphaeriaceae</taxon>
        <taxon>Lasiosphaeris</taxon>
    </lineage>
</organism>
<evidence type="ECO:0000313" key="13">
    <source>
        <dbReference type="Proteomes" id="UP001172102"/>
    </source>
</evidence>
<dbReference type="InterPro" id="IPR001810">
    <property type="entry name" value="F-box_dom"/>
</dbReference>
<feature type="repeat" description="WD" evidence="8">
    <location>
        <begin position="482"/>
        <end position="514"/>
    </location>
</feature>
<keyword evidence="4" id="KW-0677">Repeat</keyword>
<dbReference type="GO" id="GO:0006086">
    <property type="term" value="P:pyruvate decarboxylation to acetyl-CoA"/>
    <property type="evidence" value="ECO:0007669"/>
    <property type="project" value="InterPro"/>
</dbReference>
<comment type="function">
    <text evidence="9">The pyruvate dehydrogenase complex catalyzes the overall conversion of pyruvate to acetyl-CoA and CO(2).</text>
</comment>
<dbReference type="FunFam" id="3.40.50.970:FF:000013">
    <property type="entry name" value="Pyruvate dehydrogenase E1 component subunit alpha"/>
    <property type="match status" value="1"/>
</dbReference>
<dbReference type="InterPro" id="IPR029061">
    <property type="entry name" value="THDP-binding"/>
</dbReference>
<dbReference type="EMBL" id="JAUKUA010000005">
    <property type="protein sequence ID" value="KAK0711026.1"/>
    <property type="molecule type" value="Genomic_DNA"/>
</dbReference>
<dbReference type="InterPro" id="IPR019775">
    <property type="entry name" value="WD40_repeat_CS"/>
</dbReference>
<evidence type="ECO:0000256" key="1">
    <source>
        <dbReference type="ARBA" id="ARBA00001964"/>
    </source>
</evidence>
<feature type="compositionally biased region" description="Polar residues" evidence="10">
    <location>
        <begin position="674"/>
        <end position="685"/>
    </location>
</feature>
<dbReference type="InterPro" id="IPR015943">
    <property type="entry name" value="WD40/YVTN_repeat-like_dom_sf"/>
</dbReference>
<reference evidence="12" key="1">
    <citation type="submission" date="2023-06" db="EMBL/GenBank/DDBJ databases">
        <title>Genome-scale phylogeny and comparative genomics of the fungal order Sordariales.</title>
        <authorList>
            <consortium name="Lawrence Berkeley National Laboratory"/>
            <person name="Hensen N."/>
            <person name="Bonometti L."/>
            <person name="Westerberg I."/>
            <person name="Brannstrom I.O."/>
            <person name="Guillou S."/>
            <person name="Cros-Aarteil S."/>
            <person name="Calhoun S."/>
            <person name="Haridas S."/>
            <person name="Kuo A."/>
            <person name="Mondo S."/>
            <person name="Pangilinan J."/>
            <person name="Riley R."/>
            <person name="Labutti K."/>
            <person name="Andreopoulos B."/>
            <person name="Lipzen A."/>
            <person name="Chen C."/>
            <person name="Yanf M."/>
            <person name="Daum C."/>
            <person name="Ng V."/>
            <person name="Clum A."/>
            <person name="Steindorff A."/>
            <person name="Ohm R."/>
            <person name="Martin F."/>
            <person name="Silar P."/>
            <person name="Natvig D."/>
            <person name="Lalanne C."/>
            <person name="Gautier V."/>
            <person name="Ament-Velasquez S.L."/>
            <person name="Kruys A."/>
            <person name="Hutchinson M.I."/>
            <person name="Powell A.J."/>
            <person name="Barry K."/>
            <person name="Miller A.N."/>
            <person name="Grigoriev I.V."/>
            <person name="Debuchy R."/>
            <person name="Gladieux P."/>
            <person name="Thoren M.H."/>
            <person name="Johannesson H."/>
        </authorList>
    </citation>
    <scope>NUCLEOTIDE SEQUENCE</scope>
    <source>
        <strain evidence="12">SMH4607-1</strain>
    </source>
</reference>
<protein>
    <recommendedName>
        <fullName evidence="9">Pyruvate dehydrogenase E1 component subunit alpha</fullName>
        <ecNumber evidence="9">1.2.4.1</ecNumber>
    </recommendedName>
</protein>
<dbReference type="InterPro" id="IPR020472">
    <property type="entry name" value="WD40_PAC1"/>
</dbReference>
<feature type="region of interest" description="Disordered" evidence="10">
    <location>
        <begin position="1"/>
        <end position="86"/>
    </location>
</feature>
<dbReference type="InterPro" id="IPR050642">
    <property type="entry name" value="PDH_E1_Alpha_Subunit"/>
</dbReference>
<name>A0AA40A803_9PEZI</name>
<dbReference type="Pfam" id="PF00400">
    <property type="entry name" value="WD40"/>
    <property type="match status" value="6"/>
</dbReference>
<dbReference type="PANTHER" id="PTHR11516:SF60">
    <property type="entry name" value="PYRUVATE DEHYDROGENASE E1 COMPONENT SUBUNIT ALPHA"/>
    <property type="match status" value="1"/>
</dbReference>
<dbReference type="NCBIfam" id="TIGR03182">
    <property type="entry name" value="PDH_E1_alph_y"/>
    <property type="match status" value="1"/>
</dbReference>
<dbReference type="PANTHER" id="PTHR11516">
    <property type="entry name" value="PYRUVATE DEHYDROGENASE E1 COMPONENT, ALPHA SUBUNIT BACTERIAL AND ORGANELLAR"/>
    <property type="match status" value="1"/>
</dbReference>
<feature type="repeat" description="WD" evidence="8">
    <location>
        <begin position="402"/>
        <end position="441"/>
    </location>
</feature>
<dbReference type="CDD" id="cd00200">
    <property type="entry name" value="WD40"/>
    <property type="match status" value="1"/>
</dbReference>
<dbReference type="InterPro" id="IPR017597">
    <property type="entry name" value="Pyrv_DH_E1_asu_subgrp-y"/>
</dbReference>
<dbReference type="Pfam" id="PF12937">
    <property type="entry name" value="F-box-like"/>
    <property type="match status" value="1"/>
</dbReference>
<dbReference type="SMART" id="SM00320">
    <property type="entry name" value="WD40"/>
    <property type="match status" value="7"/>
</dbReference>
<feature type="repeat" description="WD" evidence="8">
    <location>
        <begin position="442"/>
        <end position="481"/>
    </location>
</feature>
<dbReference type="PROSITE" id="PS00678">
    <property type="entry name" value="WD_REPEATS_1"/>
    <property type="match status" value="4"/>
</dbReference>
<dbReference type="SUPFAM" id="SSF52518">
    <property type="entry name" value="Thiamin diphosphate-binding fold (THDP-binding)"/>
    <property type="match status" value="1"/>
</dbReference>
<comment type="caution">
    <text evidence="12">The sequence shown here is derived from an EMBL/GenBank/DDBJ whole genome shotgun (WGS) entry which is preliminary data.</text>
</comment>
<dbReference type="Gene3D" id="1.20.1280.50">
    <property type="match status" value="1"/>
</dbReference>
<evidence type="ECO:0000256" key="3">
    <source>
        <dbReference type="ARBA" id="ARBA00022574"/>
    </source>
</evidence>
<keyword evidence="3 8" id="KW-0853">WD repeat</keyword>
<feature type="compositionally biased region" description="Pro residues" evidence="10">
    <location>
        <begin position="63"/>
        <end position="73"/>
    </location>
</feature>
<dbReference type="EC" id="1.2.4.1" evidence="9"/>
<feature type="domain" description="F-box" evidence="11">
    <location>
        <begin position="138"/>
        <end position="185"/>
    </location>
</feature>
<dbReference type="GO" id="GO:0004739">
    <property type="term" value="F:pyruvate dehydrogenase (acetyl-transferring) activity"/>
    <property type="evidence" value="ECO:0007669"/>
    <property type="project" value="UniProtKB-UniRule"/>
</dbReference>
<evidence type="ECO:0000256" key="4">
    <source>
        <dbReference type="ARBA" id="ARBA00022737"/>
    </source>
</evidence>
<dbReference type="InterPro" id="IPR036322">
    <property type="entry name" value="WD40_repeat_dom_sf"/>
</dbReference>
<evidence type="ECO:0000256" key="5">
    <source>
        <dbReference type="ARBA" id="ARBA00023002"/>
    </source>
</evidence>
<dbReference type="AlphaFoldDB" id="A0AA40A803"/>
<evidence type="ECO:0000256" key="7">
    <source>
        <dbReference type="ARBA" id="ARBA00023317"/>
    </source>
</evidence>
<feature type="compositionally biased region" description="Pro residues" evidence="10">
    <location>
        <begin position="38"/>
        <end position="47"/>
    </location>
</feature>
<keyword evidence="13" id="KW-1185">Reference proteome</keyword>
<evidence type="ECO:0000256" key="6">
    <source>
        <dbReference type="ARBA" id="ARBA00023052"/>
    </source>
</evidence>
<keyword evidence="6 9" id="KW-0786">Thiamine pyrophosphate</keyword>
<sequence>MAGYTKPMPKPMGFSERRGSVFTDELSLNTHVAKMPPQQRPRGPPTPSMSTPAADFDQQLTGSPPPPPTPAASPGPSHAHPSWSGSSQDDEIYLAGFRQFFAKCPSSQRTRILADILDVCTSQQLSFVHQHVSPLLKKDPFTSLPDELCLRILSFIDDPKVLARASQVSRRWRDLLSDDMTWKNLCDKHDYQRKNHEQATAVAARVDDYATSYQSGEPSSRSLASTFASSVDSSAGEMSLDGVGNQTPSAQLRPKSYKSHFKQRYLVDAAWRTGGRNITRNITQDGGVVTSLHLTPKYIIVALDNAKIHVFDTEGNAQRTLQGHVMGVWAMVPWEDTLVSGGCDRDVRVWDLKTGACRHTLRGHTSTVRCLKMSDSETAISGSRDTTLRIWDIRNGHCKNVLVGHQASVRCLEIKGDIVVSGSYDTTAKVWSISEGRCLFTLQGHYSQIYAIAFDGFRVATGSLDTSVRIWNAKTGDCLAVLQGHTSLVGQLQMRGGTLVTGGSDGSVRIWSLERFCPIHRLAAHDNSVTSLQFDDTRVVSGGSDGRVKVWDLKTGHLVRELITQGEAVWRVAFEDEKCVAMALKNSRTVMEVFNFSPPDDVLHERPLSFPQRSMDVPVPARPLSAISLDYGRSAADAMQDVDMPDAGPVAPIRAAAPRAPVSSIVTRRTVTTNAASAQGPSSVPESEDEPFQITLSDESFETYELDPPPYTLDVTKKELKQMYHDMVSIRQLEMAADRLYKEKKIRGFCHLSTGQEAVAVGIEHAIEKTDDVITSYRCHGFAYMRGATVRSVIGELLGRREGIAYGKGGSMHMFTKGFYGGNGIVGAQVPVGAGLAFAQKYTGGKKASVILYGDGASNQGQVFEAFNMAKLWKLPALFGCENNKYGMGTSAARSSALTDYYKRGQYIPGLKVNGMDVLAVKAAVQYGKQWTVEDNGPMVLEYVTYRYGGHSMSDPGTTYRTREEIQRMRSTNDPIAGLKQHILDWGVAKEEELKAIDKEARNHVNEEVAFAEAMPHPEATPRILFEDIYVKGSEPQFIRGRTLDENFYFN</sequence>
<accession>A0AA40A803</accession>
<dbReference type="PRINTS" id="PR00320">
    <property type="entry name" value="GPROTEINBRPT"/>
</dbReference>
<dbReference type="Gene3D" id="2.130.10.10">
    <property type="entry name" value="YVTN repeat-like/Quinoprotein amine dehydrogenase"/>
    <property type="match status" value="1"/>
</dbReference>
<comment type="catalytic activity">
    <reaction evidence="9">
        <text>N(6)-[(R)-lipoyl]-L-lysyl-[protein] + pyruvate + H(+) = N(6)-[(R)-S(8)-acetyldihydrolipoyl]-L-lysyl-[protein] + CO2</text>
        <dbReference type="Rhea" id="RHEA:19189"/>
        <dbReference type="Rhea" id="RHEA-COMP:10474"/>
        <dbReference type="Rhea" id="RHEA-COMP:10478"/>
        <dbReference type="ChEBI" id="CHEBI:15361"/>
        <dbReference type="ChEBI" id="CHEBI:15378"/>
        <dbReference type="ChEBI" id="CHEBI:16526"/>
        <dbReference type="ChEBI" id="CHEBI:83099"/>
        <dbReference type="ChEBI" id="CHEBI:83111"/>
        <dbReference type="EC" id="1.2.4.1"/>
    </reaction>
</comment>
<dbReference type="Pfam" id="PF00676">
    <property type="entry name" value="E1_dh"/>
    <property type="match status" value="1"/>
</dbReference>
<evidence type="ECO:0000256" key="9">
    <source>
        <dbReference type="RuleBase" id="RU361139"/>
    </source>
</evidence>
<keyword evidence="5 9" id="KW-0560">Oxidoreductase</keyword>
<feature type="repeat" description="WD" evidence="8">
    <location>
        <begin position="361"/>
        <end position="401"/>
    </location>
</feature>
<comment type="cofactor">
    <cofactor evidence="1 9">
        <name>thiamine diphosphate</name>
        <dbReference type="ChEBI" id="CHEBI:58937"/>
    </cofactor>
</comment>
<dbReference type="SUPFAM" id="SSF50978">
    <property type="entry name" value="WD40 repeat-like"/>
    <property type="match status" value="1"/>
</dbReference>
<dbReference type="CDD" id="cd02000">
    <property type="entry name" value="TPP_E1_PDC_ADC_BCADC"/>
    <property type="match status" value="1"/>
</dbReference>
<dbReference type="SUPFAM" id="SSF81383">
    <property type="entry name" value="F-box domain"/>
    <property type="match status" value="1"/>
</dbReference>
<dbReference type="PROSITE" id="PS50082">
    <property type="entry name" value="WD_REPEATS_2"/>
    <property type="match status" value="6"/>
</dbReference>
<dbReference type="PROSITE" id="PS50294">
    <property type="entry name" value="WD_REPEATS_REGION"/>
    <property type="match status" value="5"/>
</dbReference>
<keyword evidence="7 9" id="KW-0670">Pyruvate</keyword>
<dbReference type="SMART" id="SM00256">
    <property type="entry name" value="FBOX"/>
    <property type="match status" value="1"/>
</dbReference>
<comment type="similarity">
    <text evidence="2">Belongs to the WD repeat MET30/SCONB/SCON-2 family.</text>
</comment>
<feature type="repeat" description="WD" evidence="8">
    <location>
        <begin position="522"/>
        <end position="561"/>
    </location>
</feature>
<proteinExistence type="inferred from homology"/>
<evidence type="ECO:0000313" key="12">
    <source>
        <dbReference type="EMBL" id="KAK0711026.1"/>
    </source>
</evidence>
<feature type="repeat" description="WD" evidence="8">
    <location>
        <begin position="321"/>
        <end position="360"/>
    </location>
</feature>
<dbReference type="InterPro" id="IPR001680">
    <property type="entry name" value="WD40_rpt"/>
</dbReference>
<evidence type="ECO:0000256" key="2">
    <source>
        <dbReference type="ARBA" id="ARBA00007968"/>
    </source>
</evidence>
<dbReference type="Proteomes" id="UP001172102">
    <property type="component" value="Unassembled WGS sequence"/>
</dbReference>
<dbReference type="PROSITE" id="PS50181">
    <property type="entry name" value="FBOX"/>
    <property type="match status" value="1"/>
</dbReference>